<dbReference type="RefSeq" id="WP_154186100.1">
    <property type="nucleotide sequence ID" value="NZ_CP035784.1"/>
</dbReference>
<dbReference type="Pfam" id="PF01844">
    <property type="entry name" value="HNH"/>
    <property type="match status" value="1"/>
</dbReference>
<comment type="caution">
    <text evidence="2">The sequence shown here is derived from an EMBL/GenBank/DDBJ whole genome shotgun (WGS) entry which is preliminary data.</text>
</comment>
<dbReference type="Proteomes" id="UP000863257">
    <property type="component" value="Unassembled WGS sequence"/>
</dbReference>
<dbReference type="InterPro" id="IPR002711">
    <property type="entry name" value="HNH"/>
</dbReference>
<dbReference type="InterPro" id="IPR003615">
    <property type="entry name" value="HNH_nuc"/>
</dbReference>
<reference evidence="2" key="2">
    <citation type="submission" date="2019-01" db="EMBL/GenBank/DDBJ databases">
        <authorList>
            <consortium name="NCBI Pathogen Detection Project"/>
        </authorList>
    </citation>
    <scope>NUCLEOTIDE SEQUENCE</scope>
    <source>
        <strain evidence="2">BCW_3452</strain>
    </source>
</reference>
<protein>
    <submittedName>
        <fullName evidence="2">HNH endonuclease</fullName>
    </submittedName>
</protein>
<dbReference type="GO" id="GO:0008270">
    <property type="term" value="F:zinc ion binding"/>
    <property type="evidence" value="ECO:0007669"/>
    <property type="project" value="InterPro"/>
</dbReference>
<evidence type="ECO:0000259" key="1">
    <source>
        <dbReference type="Pfam" id="PF01844"/>
    </source>
</evidence>
<dbReference type="EMBL" id="DACRBY010000076">
    <property type="protein sequence ID" value="HAS8542984.1"/>
    <property type="molecule type" value="Genomic_DNA"/>
</dbReference>
<sequence>MLTPVIFDHNQKSIIENKINEADFDHHNWFDEELNPIKEAVKAHYHSIQNTVCPYCKQKLNSKHGRYWDIEHIIPRSHQPNFMFEPHNLCLSCVDCNKEKSDKKVTTSNAKKHYPKNPSQYLIIHPHFDRYDDYLIAVKPGLFYYPLEPKGRKTIEVCGLNRFYEFAGFGESEDVFVKINKLTELANNESSEQIRQEILGKISALALEGLISSKRRD</sequence>
<evidence type="ECO:0000313" key="2">
    <source>
        <dbReference type="EMBL" id="HAS8542984.1"/>
    </source>
</evidence>
<proteinExistence type="predicted"/>
<organism evidence="2">
    <name type="scientific">Vibrio vulnificus</name>
    <dbReference type="NCBI Taxonomy" id="672"/>
    <lineage>
        <taxon>Bacteria</taxon>
        <taxon>Pseudomonadati</taxon>
        <taxon>Pseudomonadota</taxon>
        <taxon>Gammaproteobacteria</taxon>
        <taxon>Vibrionales</taxon>
        <taxon>Vibrionaceae</taxon>
        <taxon>Vibrio</taxon>
    </lineage>
</organism>
<accession>A0A8H9N517</accession>
<gene>
    <name evidence="2" type="ORF">I7730_24855</name>
</gene>
<dbReference type="GO" id="GO:0003676">
    <property type="term" value="F:nucleic acid binding"/>
    <property type="evidence" value="ECO:0007669"/>
    <property type="project" value="InterPro"/>
</dbReference>
<dbReference type="GO" id="GO:0004519">
    <property type="term" value="F:endonuclease activity"/>
    <property type="evidence" value="ECO:0007669"/>
    <property type="project" value="UniProtKB-KW"/>
</dbReference>
<keyword evidence="2" id="KW-0378">Hydrolase</keyword>
<keyword evidence="2" id="KW-0255">Endonuclease</keyword>
<name>A0A8H9N517_VIBVL</name>
<feature type="domain" description="HNH" evidence="1">
    <location>
        <begin position="53"/>
        <end position="103"/>
    </location>
</feature>
<dbReference type="AlphaFoldDB" id="A0A8H9N517"/>
<dbReference type="CDD" id="cd00085">
    <property type="entry name" value="HNHc"/>
    <property type="match status" value="1"/>
</dbReference>
<keyword evidence="2" id="KW-0540">Nuclease</keyword>
<dbReference type="Gene3D" id="1.10.30.50">
    <property type="match status" value="1"/>
</dbReference>
<reference evidence="2" key="1">
    <citation type="journal article" date="2018" name="Genome Biol.">
        <title>SKESA: strategic k-mer extension for scrupulous assemblies.</title>
        <authorList>
            <person name="Souvorov A."/>
            <person name="Agarwala R."/>
            <person name="Lipman D.J."/>
        </authorList>
    </citation>
    <scope>NUCLEOTIDE SEQUENCE</scope>
    <source>
        <strain evidence="2">BCW_3452</strain>
    </source>
</reference>